<dbReference type="Proteomes" id="UP000887540">
    <property type="component" value="Unplaced"/>
</dbReference>
<dbReference type="SUPFAM" id="SSF55486">
    <property type="entry name" value="Metalloproteases ('zincins'), catalytic domain"/>
    <property type="match status" value="1"/>
</dbReference>
<organism evidence="5 6">
    <name type="scientific">Acrobeloides nanus</name>
    <dbReference type="NCBI Taxonomy" id="290746"/>
    <lineage>
        <taxon>Eukaryota</taxon>
        <taxon>Metazoa</taxon>
        <taxon>Ecdysozoa</taxon>
        <taxon>Nematoda</taxon>
        <taxon>Chromadorea</taxon>
        <taxon>Rhabditida</taxon>
        <taxon>Tylenchina</taxon>
        <taxon>Cephalobomorpha</taxon>
        <taxon>Cephaloboidea</taxon>
        <taxon>Cephalobidae</taxon>
        <taxon>Acrobeloides</taxon>
    </lineage>
</organism>
<name>A0A914DF99_9BILA</name>
<dbReference type="InterPro" id="IPR034035">
    <property type="entry name" value="Astacin-like_dom"/>
</dbReference>
<dbReference type="SMART" id="SM00235">
    <property type="entry name" value="ZnMc"/>
    <property type="match status" value="1"/>
</dbReference>
<sequence length="341" mass="38722">MGLPKGVMFNALPKNSPYRWTRYKDNIGYYLIPYIITGKFDKAEKEIIAGAMVSIERNTCIRFKPRKGEEDFLDLHNKEGEGCYTTVGRMPGQNIVMLESNNLATCIEHDIVIHELMHTIGLWHEHMRYDRDDYIKVHYENIDPTYNNQFDKISHQESTTYGIKYDYKSVMHYARDAFSKKLGLTTMETLDKSFINTIGHVQDASPNDYLKICAIYGCSKCMGNVFDLSMLNNTNNTTSKKSITRATRYPPRKITPYISTTTTAITTAELADLNTTTLSIITYPPGKNERWGLSHSRVRKCDGPGLNGFEILGLICSGPEGEKVVSPTHHTTLPNHPSPKF</sequence>
<dbReference type="Gene3D" id="3.40.390.10">
    <property type="entry name" value="Collagenase (Catalytic Domain)"/>
    <property type="match status" value="1"/>
</dbReference>
<dbReference type="CDD" id="cd04280">
    <property type="entry name" value="ZnMc_astacin_like"/>
    <property type="match status" value="1"/>
</dbReference>
<keyword evidence="2 3" id="KW-0378">Hydrolase</keyword>
<dbReference type="GO" id="GO:0006508">
    <property type="term" value="P:proteolysis"/>
    <property type="evidence" value="ECO:0007669"/>
    <property type="project" value="UniProtKB-KW"/>
</dbReference>
<comment type="caution">
    <text evidence="2">Lacks conserved residue(s) required for the propagation of feature annotation.</text>
</comment>
<dbReference type="InterPro" id="IPR001506">
    <property type="entry name" value="Peptidase_M12A"/>
</dbReference>
<feature type="binding site" evidence="2">
    <location>
        <position position="124"/>
    </location>
    <ligand>
        <name>Zn(2+)</name>
        <dbReference type="ChEBI" id="CHEBI:29105"/>
        <note>catalytic</note>
    </ligand>
</feature>
<evidence type="ECO:0000256" key="2">
    <source>
        <dbReference type="PROSITE-ProRule" id="PRU01211"/>
    </source>
</evidence>
<dbReference type="PRINTS" id="PR00480">
    <property type="entry name" value="ASTACIN"/>
</dbReference>
<evidence type="ECO:0000256" key="3">
    <source>
        <dbReference type="RuleBase" id="RU361183"/>
    </source>
</evidence>
<keyword evidence="5" id="KW-1185">Reference proteome</keyword>
<keyword evidence="2 3" id="KW-0862">Zinc</keyword>
<feature type="binding site" evidence="2">
    <location>
        <position position="114"/>
    </location>
    <ligand>
        <name>Zn(2+)</name>
        <dbReference type="ChEBI" id="CHEBI:29105"/>
        <note>catalytic</note>
    </ligand>
</feature>
<feature type="binding site" evidence="2">
    <location>
        <position position="118"/>
    </location>
    <ligand>
        <name>Zn(2+)</name>
        <dbReference type="ChEBI" id="CHEBI:29105"/>
        <note>catalytic</note>
    </ligand>
</feature>
<keyword evidence="1" id="KW-1015">Disulfide bond</keyword>
<comment type="cofactor">
    <cofactor evidence="2 3">
        <name>Zn(2+)</name>
        <dbReference type="ChEBI" id="CHEBI:29105"/>
    </cofactor>
    <text evidence="2 3">Binds 1 zinc ion per subunit.</text>
</comment>
<keyword evidence="2 3" id="KW-0479">Metal-binding</keyword>
<keyword evidence="2 3" id="KW-0482">Metalloprotease</keyword>
<dbReference type="AlphaFoldDB" id="A0A914DF99"/>
<protein>
    <recommendedName>
        <fullName evidence="3">Metalloendopeptidase</fullName>
        <ecNumber evidence="3">3.4.24.-</ecNumber>
    </recommendedName>
</protein>
<keyword evidence="2 3" id="KW-0645">Protease</keyword>
<dbReference type="Pfam" id="PF01400">
    <property type="entry name" value="Astacin"/>
    <property type="match status" value="1"/>
</dbReference>
<reference evidence="6" key="1">
    <citation type="submission" date="2022-11" db="UniProtKB">
        <authorList>
            <consortium name="WormBaseParasite"/>
        </authorList>
    </citation>
    <scope>IDENTIFICATION</scope>
</reference>
<dbReference type="InterPro" id="IPR006026">
    <property type="entry name" value="Peptidase_Metallo"/>
</dbReference>
<dbReference type="PROSITE" id="PS51864">
    <property type="entry name" value="ASTACIN"/>
    <property type="match status" value="1"/>
</dbReference>
<dbReference type="PANTHER" id="PTHR10127">
    <property type="entry name" value="DISCOIDIN, CUB, EGF, LAMININ , AND ZINC METALLOPROTEASE DOMAIN CONTAINING"/>
    <property type="match status" value="1"/>
</dbReference>
<evidence type="ECO:0000256" key="1">
    <source>
        <dbReference type="ARBA" id="ARBA00023157"/>
    </source>
</evidence>
<evidence type="ECO:0000313" key="5">
    <source>
        <dbReference type="Proteomes" id="UP000887540"/>
    </source>
</evidence>
<feature type="domain" description="Peptidase M12A" evidence="4">
    <location>
        <begin position="10"/>
        <end position="219"/>
    </location>
</feature>
<dbReference type="PANTHER" id="PTHR10127:SF880">
    <property type="entry name" value="ZINC METALLOPROTEINASE NAS-5"/>
    <property type="match status" value="1"/>
</dbReference>
<evidence type="ECO:0000259" key="4">
    <source>
        <dbReference type="PROSITE" id="PS51864"/>
    </source>
</evidence>
<dbReference type="WBParaSite" id="ACRNAN_scaffold2527.g25621.t1">
    <property type="protein sequence ID" value="ACRNAN_scaffold2527.g25621.t1"/>
    <property type="gene ID" value="ACRNAN_scaffold2527.g25621"/>
</dbReference>
<dbReference type="EC" id="3.4.24.-" evidence="3"/>
<evidence type="ECO:0000313" key="6">
    <source>
        <dbReference type="WBParaSite" id="ACRNAN_scaffold2527.g25621.t1"/>
    </source>
</evidence>
<proteinExistence type="predicted"/>
<accession>A0A914DF99</accession>
<dbReference type="GO" id="GO:0008270">
    <property type="term" value="F:zinc ion binding"/>
    <property type="evidence" value="ECO:0007669"/>
    <property type="project" value="UniProtKB-UniRule"/>
</dbReference>
<dbReference type="InterPro" id="IPR024079">
    <property type="entry name" value="MetalloPept_cat_dom_sf"/>
</dbReference>
<dbReference type="GO" id="GO:0004222">
    <property type="term" value="F:metalloendopeptidase activity"/>
    <property type="evidence" value="ECO:0007669"/>
    <property type="project" value="UniProtKB-UniRule"/>
</dbReference>
<feature type="active site" evidence="2">
    <location>
        <position position="115"/>
    </location>
</feature>